<comment type="caution">
    <text evidence="2">The sequence shown here is derived from an EMBL/GenBank/DDBJ whole genome shotgun (WGS) entry which is preliminary data.</text>
</comment>
<proteinExistence type="predicted"/>
<dbReference type="InterPro" id="IPR007712">
    <property type="entry name" value="RelE/ParE_toxin"/>
</dbReference>
<keyword evidence="1" id="KW-1277">Toxin-antitoxin system</keyword>
<gene>
    <name evidence="2" type="ORF">SAMN05444410_109169</name>
</gene>
<evidence type="ECO:0000256" key="1">
    <source>
        <dbReference type="ARBA" id="ARBA00022649"/>
    </source>
</evidence>
<accession>A0A8X8IG51</accession>
<name>A0A8X8IG51_9BACT</name>
<dbReference type="Gene3D" id="3.30.2310.20">
    <property type="entry name" value="RelE-like"/>
    <property type="match status" value="1"/>
</dbReference>
<reference evidence="2 3" key="1">
    <citation type="submission" date="2016-10" db="EMBL/GenBank/DDBJ databases">
        <authorList>
            <person name="Varghese N."/>
            <person name="Submissions S."/>
        </authorList>
    </citation>
    <scope>NUCLEOTIDE SEQUENCE [LARGE SCALE GENOMIC DNA]</scope>
    <source>
        <strain evidence="2 3">DSM 25353</strain>
    </source>
</reference>
<dbReference type="EMBL" id="FNNO01000009">
    <property type="protein sequence ID" value="SDX14410.1"/>
    <property type="molecule type" value="Genomic_DNA"/>
</dbReference>
<protein>
    <submittedName>
        <fullName evidence="2">Plasmid stabilization system protein ParE</fullName>
    </submittedName>
</protein>
<dbReference type="AlphaFoldDB" id="A0A8X8IG51"/>
<keyword evidence="3" id="KW-1185">Reference proteome</keyword>
<sequence length="102" mass="12349">MAGNLSYFIIFSSRAQKEIASAWDWYEERQQSLGDRFIQEVVRKAQLIEQNPERYPTRYNSYKETILSTFPFLIIYRINKRKKSIRIVSVFHTSLHPKKKYR</sequence>
<evidence type="ECO:0000313" key="3">
    <source>
        <dbReference type="Proteomes" id="UP000198711"/>
    </source>
</evidence>
<evidence type="ECO:0000313" key="2">
    <source>
        <dbReference type="EMBL" id="SDX14410.1"/>
    </source>
</evidence>
<dbReference type="Proteomes" id="UP000198711">
    <property type="component" value="Unassembled WGS sequence"/>
</dbReference>
<dbReference type="RefSeq" id="WP_092724146.1">
    <property type="nucleotide sequence ID" value="NZ_FNNO01000009.1"/>
</dbReference>
<dbReference type="Pfam" id="PF05016">
    <property type="entry name" value="ParE_toxin"/>
    <property type="match status" value="1"/>
</dbReference>
<organism evidence="2 3">
    <name type="scientific">Hydrobacter penzbergensis</name>
    <dbReference type="NCBI Taxonomy" id="1235997"/>
    <lineage>
        <taxon>Bacteria</taxon>
        <taxon>Pseudomonadati</taxon>
        <taxon>Bacteroidota</taxon>
        <taxon>Chitinophagia</taxon>
        <taxon>Chitinophagales</taxon>
        <taxon>Chitinophagaceae</taxon>
        <taxon>Hydrobacter</taxon>
    </lineage>
</organism>
<dbReference type="InterPro" id="IPR035093">
    <property type="entry name" value="RelE/ParE_toxin_dom_sf"/>
</dbReference>